<evidence type="ECO:0000313" key="1">
    <source>
        <dbReference type="EMBL" id="RDH34527.1"/>
    </source>
</evidence>
<sequence length="174" mass="19993">MQGSLTHSLTHCSFLMSDQYPSIMWETFEKLGSQLQVRKEKPDFELIVADGLELRPRLSRLSMMYYDVYDVEPHVFLPSERNRMSMMQHEEAGTPLLAFFETWKGGCCQYPPTSCIFSPLCIPDVEYSRLESEVVMMMMIWSKPRLGVGRWSRCVGPSLCRSTHGQATVNPQPS</sequence>
<evidence type="ECO:0000313" key="2">
    <source>
        <dbReference type="Proteomes" id="UP000253729"/>
    </source>
</evidence>
<proteinExistence type="predicted"/>
<gene>
    <name evidence="1" type="ORF">BDQ94DRAFT_20460</name>
</gene>
<dbReference type="Proteomes" id="UP000253729">
    <property type="component" value="Unassembled WGS sequence"/>
</dbReference>
<dbReference type="RefSeq" id="XP_026627549.1">
    <property type="nucleotide sequence ID" value="XM_026775220.1"/>
</dbReference>
<protein>
    <submittedName>
        <fullName evidence="1">Uncharacterized protein</fullName>
    </submittedName>
</protein>
<accession>A0A3F3Q650</accession>
<dbReference type="EMBL" id="KZ852043">
    <property type="protein sequence ID" value="RDH34527.1"/>
    <property type="molecule type" value="Genomic_DNA"/>
</dbReference>
<organism evidence="1 2">
    <name type="scientific">Aspergillus welwitschiae</name>
    <dbReference type="NCBI Taxonomy" id="1341132"/>
    <lineage>
        <taxon>Eukaryota</taxon>
        <taxon>Fungi</taxon>
        <taxon>Dikarya</taxon>
        <taxon>Ascomycota</taxon>
        <taxon>Pezizomycotina</taxon>
        <taxon>Eurotiomycetes</taxon>
        <taxon>Eurotiomycetidae</taxon>
        <taxon>Eurotiales</taxon>
        <taxon>Aspergillaceae</taxon>
        <taxon>Aspergillus</taxon>
        <taxon>Aspergillus subgen. Circumdati</taxon>
    </lineage>
</organism>
<dbReference type="GeneID" id="38143576"/>
<keyword evidence="2" id="KW-1185">Reference proteome</keyword>
<name>A0A3F3Q650_9EURO</name>
<dbReference type="AlphaFoldDB" id="A0A3F3Q650"/>
<reference evidence="1 2" key="1">
    <citation type="submission" date="2018-07" db="EMBL/GenBank/DDBJ databases">
        <title>The genomes of Aspergillus section Nigri reveals drivers in fungal speciation.</title>
        <authorList>
            <consortium name="DOE Joint Genome Institute"/>
            <person name="Vesth T.C."/>
            <person name="Nybo J."/>
            <person name="Theobald S."/>
            <person name="Brandl J."/>
            <person name="Frisvad J.C."/>
            <person name="Nielsen K.F."/>
            <person name="Lyhne E.K."/>
            <person name="Kogle M.E."/>
            <person name="Kuo A."/>
            <person name="Riley R."/>
            <person name="Clum A."/>
            <person name="Nolan M."/>
            <person name="Lipzen A."/>
            <person name="Salamov A."/>
            <person name="Henrissat B."/>
            <person name="Wiebenga A."/>
            <person name="De vries R.P."/>
            <person name="Grigoriev I.V."/>
            <person name="Mortensen U.H."/>
            <person name="Andersen M.R."/>
            <person name="Baker S.E."/>
        </authorList>
    </citation>
    <scope>NUCLEOTIDE SEQUENCE [LARGE SCALE GENOMIC DNA]</scope>
    <source>
        <strain evidence="1 2">CBS 139.54b</strain>
    </source>
</reference>